<dbReference type="Pfam" id="PF13181">
    <property type="entry name" value="TPR_8"/>
    <property type="match status" value="2"/>
</dbReference>
<dbReference type="EMBL" id="CAJNOC010000867">
    <property type="protein sequence ID" value="CAF0811652.1"/>
    <property type="molecule type" value="Genomic_DNA"/>
</dbReference>
<dbReference type="AlphaFoldDB" id="A0A813TBQ7"/>
<sequence length="263" mass="29773">MQKIMNIDQELTELNIELQKNPNNLQAKKAKAVLLNNKSLVLSKEDKHEEALKLIKQAVQLDPSNVGLLNNQAIFLSKMAKYNEAIESINKSLELEPKNETALEILSVNLNNQFTLDVEKGLNQEALKKINRAIELRPKEIIFHCNKASILNKMSRYTEALGAADKALSLDQNNSNAKHIKSVILNQLALEDSDNEKYEDALKKINEAILLRPNEIGHYINKGSFLINLNRNDEAAKCAEKALELDKDNKDAKKIKEIIQNRK</sequence>
<organism evidence="4 5">
    <name type="scientific">Brachionus calyciflorus</name>
    <dbReference type="NCBI Taxonomy" id="104777"/>
    <lineage>
        <taxon>Eukaryota</taxon>
        <taxon>Metazoa</taxon>
        <taxon>Spiralia</taxon>
        <taxon>Gnathifera</taxon>
        <taxon>Rotifera</taxon>
        <taxon>Eurotatoria</taxon>
        <taxon>Monogononta</taxon>
        <taxon>Pseudotrocha</taxon>
        <taxon>Ploima</taxon>
        <taxon>Brachionidae</taxon>
        <taxon>Brachionus</taxon>
    </lineage>
</organism>
<dbReference type="InterPro" id="IPR051685">
    <property type="entry name" value="Ycf3/AcsC/BcsC/TPR_MFPF"/>
</dbReference>
<evidence type="ECO:0000313" key="4">
    <source>
        <dbReference type="EMBL" id="CAF0811652.1"/>
    </source>
</evidence>
<feature type="repeat" description="TPR" evidence="3">
    <location>
        <begin position="32"/>
        <end position="65"/>
    </location>
</feature>
<evidence type="ECO:0000313" key="5">
    <source>
        <dbReference type="Proteomes" id="UP000663879"/>
    </source>
</evidence>
<evidence type="ECO:0008006" key="6">
    <source>
        <dbReference type="Google" id="ProtNLM"/>
    </source>
</evidence>
<gene>
    <name evidence="4" type="ORF">OXX778_LOCUS7005</name>
</gene>
<feature type="repeat" description="TPR" evidence="3">
    <location>
        <begin position="66"/>
        <end position="99"/>
    </location>
</feature>
<dbReference type="OrthoDB" id="2423701at2759"/>
<keyword evidence="1" id="KW-0677">Repeat</keyword>
<accession>A0A813TBQ7</accession>
<comment type="caution">
    <text evidence="4">The sequence shown here is derived from an EMBL/GenBank/DDBJ whole genome shotgun (WGS) entry which is preliminary data.</text>
</comment>
<dbReference type="Proteomes" id="UP000663879">
    <property type="component" value="Unassembled WGS sequence"/>
</dbReference>
<dbReference type="SMART" id="SM00028">
    <property type="entry name" value="TPR"/>
    <property type="match status" value="5"/>
</dbReference>
<dbReference type="PROSITE" id="PS50005">
    <property type="entry name" value="TPR"/>
    <property type="match status" value="3"/>
</dbReference>
<dbReference type="InterPro" id="IPR019734">
    <property type="entry name" value="TPR_rpt"/>
</dbReference>
<dbReference type="PANTHER" id="PTHR44943">
    <property type="entry name" value="CELLULOSE SYNTHASE OPERON PROTEIN C"/>
    <property type="match status" value="1"/>
</dbReference>
<proteinExistence type="predicted"/>
<feature type="repeat" description="TPR" evidence="3">
    <location>
        <begin position="216"/>
        <end position="249"/>
    </location>
</feature>
<evidence type="ECO:0000256" key="1">
    <source>
        <dbReference type="ARBA" id="ARBA00022737"/>
    </source>
</evidence>
<evidence type="ECO:0000256" key="3">
    <source>
        <dbReference type="PROSITE-ProRule" id="PRU00339"/>
    </source>
</evidence>
<dbReference type="InterPro" id="IPR011990">
    <property type="entry name" value="TPR-like_helical_dom_sf"/>
</dbReference>
<keyword evidence="5" id="KW-1185">Reference proteome</keyword>
<protein>
    <recommendedName>
        <fullName evidence="6">Tetratricopeptide repeat protein</fullName>
    </recommendedName>
</protein>
<keyword evidence="2 3" id="KW-0802">TPR repeat</keyword>
<evidence type="ECO:0000256" key="2">
    <source>
        <dbReference type="ARBA" id="ARBA00022803"/>
    </source>
</evidence>
<dbReference type="Gene3D" id="1.25.40.10">
    <property type="entry name" value="Tetratricopeptide repeat domain"/>
    <property type="match status" value="3"/>
</dbReference>
<dbReference type="PANTHER" id="PTHR44943:SF8">
    <property type="entry name" value="TPR REPEAT-CONTAINING PROTEIN MJ0263"/>
    <property type="match status" value="1"/>
</dbReference>
<dbReference type="SUPFAM" id="SSF48452">
    <property type="entry name" value="TPR-like"/>
    <property type="match status" value="1"/>
</dbReference>
<dbReference type="Pfam" id="PF13431">
    <property type="entry name" value="TPR_17"/>
    <property type="match status" value="1"/>
</dbReference>
<reference evidence="4" key="1">
    <citation type="submission" date="2021-02" db="EMBL/GenBank/DDBJ databases">
        <authorList>
            <person name="Nowell W R."/>
        </authorList>
    </citation>
    <scope>NUCLEOTIDE SEQUENCE</scope>
    <source>
        <strain evidence="4">Ploen Becks lab</strain>
    </source>
</reference>
<name>A0A813TBQ7_9BILA</name>